<dbReference type="OrthoDB" id="110024at2759"/>
<gene>
    <name evidence="3" type="ORF">NEZAVI_LOCUS1841</name>
</gene>
<dbReference type="Pfam" id="PF00226">
    <property type="entry name" value="DnaJ"/>
    <property type="match status" value="1"/>
</dbReference>
<feature type="domain" description="J" evidence="2">
    <location>
        <begin position="16"/>
        <end position="83"/>
    </location>
</feature>
<dbReference type="FunFam" id="1.10.287.110:FF:000035">
    <property type="entry name" value="DnaJ homolog subfamily C member 9"/>
    <property type="match status" value="1"/>
</dbReference>
<dbReference type="PROSITE" id="PS00636">
    <property type="entry name" value="DNAJ_1"/>
    <property type="match status" value="1"/>
</dbReference>
<dbReference type="InterPro" id="IPR052594">
    <property type="entry name" value="J_domain-containing_protein"/>
</dbReference>
<dbReference type="Gene3D" id="1.10.287.110">
    <property type="entry name" value="DnaJ domain"/>
    <property type="match status" value="1"/>
</dbReference>
<dbReference type="GO" id="GO:0005737">
    <property type="term" value="C:cytoplasm"/>
    <property type="evidence" value="ECO:0007669"/>
    <property type="project" value="TreeGrafter"/>
</dbReference>
<reference evidence="3" key="1">
    <citation type="submission" date="2022-01" db="EMBL/GenBank/DDBJ databases">
        <authorList>
            <person name="King R."/>
        </authorList>
    </citation>
    <scope>NUCLEOTIDE SEQUENCE</scope>
</reference>
<protein>
    <recommendedName>
        <fullName evidence="2">J domain-containing protein</fullName>
    </recommendedName>
</protein>
<dbReference type="InterPro" id="IPR018253">
    <property type="entry name" value="DnaJ_domain_CS"/>
</dbReference>
<evidence type="ECO:0000256" key="1">
    <source>
        <dbReference type="ARBA" id="ARBA00022553"/>
    </source>
</evidence>
<dbReference type="SUPFAM" id="SSF46565">
    <property type="entry name" value="Chaperone J-domain"/>
    <property type="match status" value="1"/>
</dbReference>
<dbReference type="PRINTS" id="PR00625">
    <property type="entry name" value="JDOMAIN"/>
</dbReference>
<dbReference type="CDD" id="cd06257">
    <property type="entry name" value="DnaJ"/>
    <property type="match status" value="1"/>
</dbReference>
<dbReference type="InterPro" id="IPR036869">
    <property type="entry name" value="J_dom_sf"/>
</dbReference>
<dbReference type="EMBL" id="OV725077">
    <property type="protein sequence ID" value="CAH1390675.1"/>
    <property type="molecule type" value="Genomic_DNA"/>
</dbReference>
<dbReference type="PANTHER" id="PTHR44144:SF1">
    <property type="entry name" value="DNAJ HOMOLOG SUBFAMILY C MEMBER 9"/>
    <property type="match status" value="1"/>
</dbReference>
<keyword evidence="1" id="KW-0597">Phosphoprotein</keyword>
<dbReference type="PROSITE" id="PS50076">
    <property type="entry name" value="DNAJ_2"/>
    <property type="match status" value="1"/>
</dbReference>
<evidence type="ECO:0000313" key="3">
    <source>
        <dbReference type="EMBL" id="CAH1390675.1"/>
    </source>
</evidence>
<keyword evidence="4" id="KW-1185">Reference proteome</keyword>
<sequence>MSSFLKLCKNYYGTKDLYEVLRIGKKSTPDEVKKAYRKLSLEVHPDRVLEEEKENATEKFKILGKVYSILSDPEKRNVYDETGSIDDDDDLSGRDWSQYWRSLFKEISFEDIIDYEKKYKSSEEELEDLIQSYKNGKGSMDYIYDHVPFASPEDDDRIRNILQELIDKGELPKHKAFINDTPRKREARKRKFMKEAGEAEKAKKEILKKKKGASDEDLGDMDALKAIMMRRKEREASADALFQHLEDKYCKPKGKKGKK</sequence>
<dbReference type="Pfam" id="PF23302">
    <property type="entry name" value="HTH_DNAJC9"/>
    <property type="match status" value="1"/>
</dbReference>
<dbReference type="InterPro" id="IPR056453">
    <property type="entry name" value="HTH_DNAJC9"/>
</dbReference>
<accession>A0A9P0H277</accession>
<dbReference type="PANTHER" id="PTHR44144">
    <property type="entry name" value="DNAJ HOMOLOG SUBFAMILY C MEMBER 9"/>
    <property type="match status" value="1"/>
</dbReference>
<dbReference type="GO" id="GO:0031072">
    <property type="term" value="F:heat shock protein binding"/>
    <property type="evidence" value="ECO:0007669"/>
    <property type="project" value="TreeGrafter"/>
</dbReference>
<dbReference type="InterPro" id="IPR001623">
    <property type="entry name" value="DnaJ_domain"/>
</dbReference>
<name>A0A9P0H277_NEZVI</name>
<organism evidence="3 4">
    <name type="scientific">Nezara viridula</name>
    <name type="common">Southern green stink bug</name>
    <name type="synonym">Cimex viridulus</name>
    <dbReference type="NCBI Taxonomy" id="85310"/>
    <lineage>
        <taxon>Eukaryota</taxon>
        <taxon>Metazoa</taxon>
        <taxon>Ecdysozoa</taxon>
        <taxon>Arthropoda</taxon>
        <taxon>Hexapoda</taxon>
        <taxon>Insecta</taxon>
        <taxon>Pterygota</taxon>
        <taxon>Neoptera</taxon>
        <taxon>Paraneoptera</taxon>
        <taxon>Hemiptera</taxon>
        <taxon>Heteroptera</taxon>
        <taxon>Panheteroptera</taxon>
        <taxon>Pentatomomorpha</taxon>
        <taxon>Pentatomoidea</taxon>
        <taxon>Pentatomidae</taxon>
        <taxon>Pentatominae</taxon>
        <taxon>Nezara</taxon>
    </lineage>
</organism>
<dbReference type="AlphaFoldDB" id="A0A9P0H277"/>
<evidence type="ECO:0000313" key="4">
    <source>
        <dbReference type="Proteomes" id="UP001152798"/>
    </source>
</evidence>
<evidence type="ECO:0000259" key="2">
    <source>
        <dbReference type="PROSITE" id="PS50076"/>
    </source>
</evidence>
<proteinExistence type="predicted"/>
<dbReference type="Proteomes" id="UP001152798">
    <property type="component" value="Chromosome 1"/>
</dbReference>
<dbReference type="GO" id="GO:0005634">
    <property type="term" value="C:nucleus"/>
    <property type="evidence" value="ECO:0007669"/>
    <property type="project" value="TreeGrafter"/>
</dbReference>
<dbReference type="SMART" id="SM00271">
    <property type="entry name" value="DnaJ"/>
    <property type="match status" value="1"/>
</dbReference>